<evidence type="ECO:0000313" key="1">
    <source>
        <dbReference type="EMBL" id="TDD97672.1"/>
    </source>
</evidence>
<accession>A0A4R5CJS5</accession>
<name>A0A4R5CJS5_9ACTN</name>
<evidence type="ECO:0000313" key="2">
    <source>
        <dbReference type="Proteomes" id="UP000294513"/>
    </source>
</evidence>
<comment type="caution">
    <text evidence="1">The sequence shown here is derived from an EMBL/GenBank/DDBJ whole genome shotgun (WGS) entry which is preliminary data.</text>
</comment>
<keyword evidence="2" id="KW-1185">Reference proteome</keyword>
<proteinExistence type="predicted"/>
<dbReference type="EMBL" id="SMKU01000002">
    <property type="protein sequence ID" value="TDD97672.1"/>
    <property type="molecule type" value="Genomic_DNA"/>
</dbReference>
<organism evidence="1 2">
    <name type="scientific">Actinomadura rubrisoli</name>
    <dbReference type="NCBI Taxonomy" id="2530368"/>
    <lineage>
        <taxon>Bacteria</taxon>
        <taxon>Bacillati</taxon>
        <taxon>Actinomycetota</taxon>
        <taxon>Actinomycetes</taxon>
        <taxon>Streptosporangiales</taxon>
        <taxon>Thermomonosporaceae</taxon>
        <taxon>Actinomadura</taxon>
    </lineage>
</organism>
<dbReference type="OrthoDB" id="3638073at2"/>
<gene>
    <name evidence="1" type="ORF">E1298_01155</name>
</gene>
<dbReference type="RefSeq" id="WP_131888834.1">
    <property type="nucleotide sequence ID" value="NZ_SMKU01000002.1"/>
</dbReference>
<sequence length="82" mass="8929">MADPPRAAAQITVQLLGEAVLALDNTTQALGISKTDTVNRAVQAYAFLMALQRTGGELYLKHTPDDDLHRFLIHQDPEGTRG</sequence>
<protein>
    <submittedName>
        <fullName evidence="1">Uncharacterized protein</fullName>
    </submittedName>
</protein>
<dbReference type="AlphaFoldDB" id="A0A4R5CJS5"/>
<reference evidence="1 2" key="1">
    <citation type="submission" date="2019-03" db="EMBL/GenBank/DDBJ databases">
        <title>Draft genome sequences of novel Actinobacteria.</title>
        <authorList>
            <person name="Sahin N."/>
            <person name="Ay H."/>
            <person name="Saygin H."/>
        </authorList>
    </citation>
    <scope>NUCLEOTIDE SEQUENCE [LARGE SCALE GENOMIC DNA]</scope>
    <source>
        <strain evidence="1 2">H3C3</strain>
    </source>
</reference>
<dbReference type="Proteomes" id="UP000294513">
    <property type="component" value="Unassembled WGS sequence"/>
</dbReference>